<dbReference type="EC" id="2.7.7.6" evidence="2"/>
<dbReference type="GO" id="GO:0006351">
    <property type="term" value="P:DNA-templated transcription"/>
    <property type="evidence" value="ECO:0007669"/>
    <property type="project" value="InterPro"/>
</dbReference>
<accession>A0A0M3JHX1</accession>
<feature type="domain" description="RNA polymerase Rpb2" evidence="8">
    <location>
        <begin position="84"/>
        <end position="115"/>
    </location>
</feature>
<dbReference type="Gene3D" id="3.90.1070.20">
    <property type="match status" value="1"/>
</dbReference>
<dbReference type="WBParaSite" id="ASIM_0000723601-mRNA-1">
    <property type="protein sequence ID" value="ASIM_0000723601-mRNA-1"/>
    <property type="gene ID" value="ASIM_0000723601"/>
</dbReference>
<evidence type="ECO:0000256" key="5">
    <source>
        <dbReference type="ARBA" id="ARBA00022695"/>
    </source>
</evidence>
<keyword evidence="6" id="KW-0804">Transcription</keyword>
<dbReference type="GO" id="GO:0003899">
    <property type="term" value="F:DNA-directed RNA polymerase activity"/>
    <property type="evidence" value="ECO:0007669"/>
    <property type="project" value="UniProtKB-EC"/>
</dbReference>
<keyword evidence="4" id="KW-0808">Transferase</keyword>
<dbReference type="Pfam" id="PF04567">
    <property type="entry name" value="RNA_pol_Rpb2_5"/>
    <property type="match status" value="1"/>
</dbReference>
<evidence type="ECO:0000256" key="4">
    <source>
        <dbReference type="ARBA" id="ARBA00022679"/>
    </source>
</evidence>
<sequence length="120" mass="13607">LVFLNGAIIGITIDPQRIVSTIRAVRRNGIISEFVSVSTSAQQRSVYIASDGGRLCRPYIIVKRRKPAVTQYHIDELKKGHRLFEDFVDEGLIEYLDVNEMNDASIAVYENQIKDDTTHL</sequence>
<evidence type="ECO:0000256" key="2">
    <source>
        <dbReference type="ARBA" id="ARBA00012418"/>
    </source>
</evidence>
<evidence type="ECO:0000259" key="8">
    <source>
        <dbReference type="Pfam" id="PF04567"/>
    </source>
</evidence>
<dbReference type="PANTHER" id="PTHR20856">
    <property type="entry name" value="DNA-DIRECTED RNA POLYMERASE I SUBUNIT 2"/>
    <property type="match status" value="1"/>
</dbReference>
<dbReference type="GO" id="GO:0000428">
    <property type="term" value="C:DNA-directed RNA polymerase complex"/>
    <property type="evidence" value="ECO:0007669"/>
    <property type="project" value="UniProtKB-KW"/>
</dbReference>
<evidence type="ECO:0000256" key="6">
    <source>
        <dbReference type="ARBA" id="ARBA00023163"/>
    </source>
</evidence>
<protein>
    <recommendedName>
        <fullName evidence="2">DNA-directed RNA polymerase</fullName>
        <ecNumber evidence="2">2.7.7.6</ecNumber>
    </recommendedName>
</protein>
<evidence type="ECO:0000259" key="7">
    <source>
        <dbReference type="Pfam" id="PF04566"/>
    </source>
</evidence>
<evidence type="ECO:0000313" key="9">
    <source>
        <dbReference type="WBParaSite" id="ASIM_0000723601-mRNA-1"/>
    </source>
</evidence>
<comment type="similarity">
    <text evidence="1">Belongs to the RNA polymerase beta chain family.</text>
</comment>
<reference evidence="9" key="1">
    <citation type="submission" date="2017-02" db="UniProtKB">
        <authorList>
            <consortium name="WormBaseParasite"/>
        </authorList>
    </citation>
    <scope>IDENTIFICATION</scope>
</reference>
<dbReference type="GO" id="GO:0032549">
    <property type="term" value="F:ribonucleoside binding"/>
    <property type="evidence" value="ECO:0007669"/>
    <property type="project" value="InterPro"/>
</dbReference>
<keyword evidence="5" id="KW-0548">Nucleotidyltransferase</keyword>
<keyword evidence="3" id="KW-0240">DNA-directed RNA polymerase</keyword>
<dbReference type="Pfam" id="PF04566">
    <property type="entry name" value="RNA_pol_Rpb2_4"/>
    <property type="match status" value="1"/>
</dbReference>
<proteinExistence type="inferred from homology"/>
<dbReference type="InterPro" id="IPR007646">
    <property type="entry name" value="RNA_pol_Rpb2_4"/>
</dbReference>
<dbReference type="AlphaFoldDB" id="A0A0M3JHX1"/>
<dbReference type="GO" id="GO:0003677">
    <property type="term" value="F:DNA binding"/>
    <property type="evidence" value="ECO:0007669"/>
    <property type="project" value="InterPro"/>
</dbReference>
<dbReference type="InterPro" id="IPR015712">
    <property type="entry name" value="DNA-dir_RNA_pol_su2"/>
</dbReference>
<name>A0A0M3JHX1_ANISI</name>
<evidence type="ECO:0000256" key="3">
    <source>
        <dbReference type="ARBA" id="ARBA00022478"/>
    </source>
</evidence>
<evidence type="ECO:0000256" key="1">
    <source>
        <dbReference type="ARBA" id="ARBA00006835"/>
    </source>
</evidence>
<organism evidence="9">
    <name type="scientific">Anisakis simplex</name>
    <name type="common">Herring worm</name>
    <dbReference type="NCBI Taxonomy" id="6269"/>
    <lineage>
        <taxon>Eukaryota</taxon>
        <taxon>Metazoa</taxon>
        <taxon>Ecdysozoa</taxon>
        <taxon>Nematoda</taxon>
        <taxon>Chromadorea</taxon>
        <taxon>Rhabditida</taxon>
        <taxon>Spirurina</taxon>
        <taxon>Ascaridomorpha</taxon>
        <taxon>Ascaridoidea</taxon>
        <taxon>Anisakidae</taxon>
        <taxon>Anisakis</taxon>
        <taxon>Anisakis simplex complex</taxon>
    </lineage>
</organism>
<dbReference type="SUPFAM" id="SSF64484">
    <property type="entry name" value="beta and beta-prime subunits of DNA dependent RNA-polymerase"/>
    <property type="match status" value="1"/>
</dbReference>
<feature type="domain" description="RNA polymerase Rpb2" evidence="7">
    <location>
        <begin position="2"/>
        <end position="63"/>
    </location>
</feature>
<dbReference type="InterPro" id="IPR007647">
    <property type="entry name" value="RNA_pol_Rpb2_5"/>
</dbReference>